<evidence type="ECO:0000256" key="1">
    <source>
        <dbReference type="SAM" id="MobiDB-lite"/>
    </source>
</evidence>
<feature type="domain" description="PDZ" evidence="2">
    <location>
        <begin position="628"/>
        <end position="711"/>
    </location>
</feature>
<evidence type="ECO:0000313" key="3">
    <source>
        <dbReference type="EMBL" id="KAL0117346.1"/>
    </source>
</evidence>
<feature type="region of interest" description="Disordered" evidence="1">
    <location>
        <begin position="319"/>
        <end position="349"/>
    </location>
</feature>
<feature type="region of interest" description="Disordered" evidence="1">
    <location>
        <begin position="27"/>
        <end position="46"/>
    </location>
</feature>
<protein>
    <recommendedName>
        <fullName evidence="2">PDZ domain-containing protein</fullName>
    </recommendedName>
</protein>
<dbReference type="Pfam" id="PF00595">
    <property type="entry name" value="PDZ"/>
    <property type="match status" value="2"/>
</dbReference>
<evidence type="ECO:0000259" key="2">
    <source>
        <dbReference type="PROSITE" id="PS50106"/>
    </source>
</evidence>
<dbReference type="PANTHER" id="PTHR11324:SF16">
    <property type="entry name" value="PDZ DOMAIN-CONTAINING PROTEIN 2"/>
    <property type="match status" value="1"/>
</dbReference>
<sequence length="917" mass="100542">MRLFKRYAADTSPQLVSAVAISQDVAVSSNAESDTPESLEKKSKIDDRLEDTFPMKEVTGASKESTDSSILTRKGISTWGRKVGRRWDQMKRSDSSELLSVPRRRRRWSPHRKSDCDQVSNEKENGNGELSKPKRIPRVESLRNLFRTGGDHSLGGKNSVRSATIQEEDAAVSSHCPMEKTLSEGALRKPPFRETCPKNLGDLESAAGDRETFLRQKKLQLRRSIQDLQEQQQLLDDILKNCETLKTRPGNVDTSGDSRSSRETKSGISTRTSDRQSAGNANVSEAKRNFCHQGLLAGSLTGLEDLLSNLRIGCDESGYDSDSTRAGADSPDSEKSAAPPLLKPRSFSVTSDDYRGIDTSLFGGISRKKDTGTVAKSRSPETCDSQIEKVNVADVGTAANDSSFNNSTATQSTVLLGENDDTDSCDDDTFADFPEYQPNLTRVYTKEADLLPKSLTKTANATSALLDEDLTKLQVIDDNDLDITLCDDADTAGNNDANAMSKIDSDVRKLCAPSENHINVSQMTKIQNLVKDKKSKNRKCSSPSVLHLLEHAESPCKDSPPANKVRSASDAMSNPLRYYTPKRSRSTVELDTLDVTRNATKKILTVNEPSFSIVKPANKILIRRELKTMKLTVNRTAGLGISVERCEAARPFYVIARMDVNGEAAKSKQFRIGDEIVRVCGRRIRGMSMTEARSALRSCVGTVELQIAREPNPTFGEEIGDTWGNALTRTRSDPDAWISKNKRVEPSASFNDTSSTNTRVSCVADDTTVNLRKITGMKKFQVVRKRGPEAPAIRRGSSLSIDLLTIILEKGAPKKLGFSIVGGVDSNKGRMGIFVKDIISGGQAAEEGTLRVGDEILAINGSPLDGLTHAKALQMFKSAKAGNLILHVARRDPTHKRYVTQSKSYDCLDKLTKSTDE</sequence>
<keyword evidence="4" id="KW-1185">Reference proteome</keyword>
<accession>A0AAW2FTC8</accession>
<dbReference type="AlphaFoldDB" id="A0AAW2FTC8"/>
<dbReference type="EMBL" id="JADYXP020000009">
    <property type="protein sequence ID" value="KAL0117346.1"/>
    <property type="molecule type" value="Genomic_DNA"/>
</dbReference>
<dbReference type="InterPro" id="IPR001478">
    <property type="entry name" value="PDZ"/>
</dbReference>
<feature type="region of interest" description="Disordered" evidence="1">
    <location>
        <begin position="246"/>
        <end position="281"/>
    </location>
</feature>
<dbReference type="PANTHER" id="PTHR11324">
    <property type="entry name" value="IL16-RELATED"/>
    <property type="match status" value="1"/>
</dbReference>
<dbReference type="SUPFAM" id="SSF50156">
    <property type="entry name" value="PDZ domain-like"/>
    <property type="match status" value="2"/>
</dbReference>
<feature type="compositionally biased region" description="Polar residues" evidence="1">
    <location>
        <begin position="266"/>
        <end position="281"/>
    </location>
</feature>
<comment type="caution">
    <text evidence="3">The sequence shown here is derived from an EMBL/GenBank/DDBJ whole genome shotgun (WGS) entry which is preliminary data.</text>
</comment>
<feature type="region of interest" description="Disordered" evidence="1">
    <location>
        <begin position="554"/>
        <end position="578"/>
    </location>
</feature>
<organism evidence="3 4">
    <name type="scientific">Cardiocondyla obscurior</name>
    <dbReference type="NCBI Taxonomy" id="286306"/>
    <lineage>
        <taxon>Eukaryota</taxon>
        <taxon>Metazoa</taxon>
        <taxon>Ecdysozoa</taxon>
        <taxon>Arthropoda</taxon>
        <taxon>Hexapoda</taxon>
        <taxon>Insecta</taxon>
        <taxon>Pterygota</taxon>
        <taxon>Neoptera</taxon>
        <taxon>Endopterygota</taxon>
        <taxon>Hymenoptera</taxon>
        <taxon>Apocrita</taxon>
        <taxon>Aculeata</taxon>
        <taxon>Formicoidea</taxon>
        <taxon>Formicidae</taxon>
        <taxon>Myrmicinae</taxon>
        <taxon>Cardiocondyla</taxon>
    </lineage>
</organism>
<feature type="region of interest" description="Disordered" evidence="1">
    <location>
        <begin position="90"/>
        <end position="138"/>
    </location>
</feature>
<dbReference type="CDD" id="cd00136">
    <property type="entry name" value="PDZ_canonical"/>
    <property type="match status" value="1"/>
</dbReference>
<feature type="compositionally biased region" description="Basic residues" evidence="1">
    <location>
        <begin position="102"/>
        <end position="111"/>
    </location>
</feature>
<proteinExistence type="predicted"/>
<evidence type="ECO:0000313" key="4">
    <source>
        <dbReference type="Proteomes" id="UP001430953"/>
    </source>
</evidence>
<dbReference type="SMART" id="SM00228">
    <property type="entry name" value="PDZ"/>
    <property type="match status" value="2"/>
</dbReference>
<dbReference type="InterPro" id="IPR036034">
    <property type="entry name" value="PDZ_sf"/>
</dbReference>
<dbReference type="Gene3D" id="2.30.42.10">
    <property type="match status" value="2"/>
</dbReference>
<gene>
    <name evidence="3" type="ORF">PUN28_010299</name>
</gene>
<feature type="compositionally biased region" description="Basic and acidic residues" evidence="1">
    <location>
        <begin position="112"/>
        <end position="126"/>
    </location>
</feature>
<reference evidence="3 4" key="1">
    <citation type="submission" date="2023-03" db="EMBL/GenBank/DDBJ databases">
        <title>High recombination rates correlate with genetic variation in Cardiocondyla obscurior ants.</title>
        <authorList>
            <person name="Errbii M."/>
        </authorList>
    </citation>
    <scope>NUCLEOTIDE SEQUENCE [LARGE SCALE GENOMIC DNA]</scope>
    <source>
        <strain evidence="3">Alpha-2009</strain>
        <tissue evidence="3">Whole body</tissue>
    </source>
</reference>
<dbReference type="PROSITE" id="PS50106">
    <property type="entry name" value="PDZ"/>
    <property type="match status" value="2"/>
</dbReference>
<dbReference type="Proteomes" id="UP001430953">
    <property type="component" value="Unassembled WGS sequence"/>
</dbReference>
<feature type="domain" description="PDZ" evidence="2">
    <location>
        <begin position="805"/>
        <end position="879"/>
    </location>
</feature>
<name>A0AAW2FTC8_9HYME</name>